<keyword evidence="1" id="KW-0472">Membrane</keyword>
<name>A0A318J5B0_9BURK</name>
<reference evidence="2 3" key="1">
    <citation type="submission" date="2018-05" db="EMBL/GenBank/DDBJ databases">
        <title>Genomic Encyclopedia of Type Strains, Phase IV (KMG-IV): sequencing the most valuable type-strain genomes for metagenomic binning, comparative biology and taxonomic classification.</title>
        <authorList>
            <person name="Goeker M."/>
        </authorList>
    </citation>
    <scope>NUCLEOTIDE SEQUENCE [LARGE SCALE GENOMIC DNA]</scope>
    <source>
        <strain evidence="2 3">DSM 19792</strain>
    </source>
</reference>
<dbReference type="Pfam" id="PF07332">
    <property type="entry name" value="Phage_holin_3_6"/>
    <property type="match status" value="1"/>
</dbReference>
<evidence type="ECO:0000313" key="3">
    <source>
        <dbReference type="Proteomes" id="UP000247792"/>
    </source>
</evidence>
<proteinExistence type="predicted"/>
<keyword evidence="3" id="KW-1185">Reference proteome</keyword>
<dbReference type="InterPro" id="IPR009937">
    <property type="entry name" value="Phage_holin_3_6"/>
</dbReference>
<feature type="transmembrane region" description="Helical" evidence="1">
    <location>
        <begin position="41"/>
        <end position="67"/>
    </location>
</feature>
<feature type="transmembrane region" description="Helical" evidence="1">
    <location>
        <begin position="73"/>
        <end position="92"/>
    </location>
</feature>
<dbReference type="Proteomes" id="UP000247792">
    <property type="component" value="Unassembled WGS sequence"/>
</dbReference>
<dbReference type="AlphaFoldDB" id="A0A318J5B0"/>
<keyword evidence="1" id="KW-0812">Transmembrane</keyword>
<evidence type="ECO:0000313" key="2">
    <source>
        <dbReference type="EMBL" id="PXX43029.1"/>
    </source>
</evidence>
<keyword evidence="1" id="KW-1133">Transmembrane helix</keyword>
<evidence type="ECO:0000256" key="1">
    <source>
        <dbReference type="SAM" id="Phobius"/>
    </source>
</evidence>
<protein>
    <submittedName>
        <fullName evidence="2">Putative membrane protein YqjE</fullName>
    </submittedName>
</protein>
<comment type="caution">
    <text evidence="2">The sequence shown here is derived from an EMBL/GenBank/DDBJ whole genome shotgun (WGS) entry which is preliminary data.</text>
</comment>
<dbReference type="RefSeq" id="WP_170133528.1">
    <property type="nucleotide sequence ID" value="NZ_QJKB01000004.1"/>
</dbReference>
<gene>
    <name evidence="2" type="ORF">DFR42_10429</name>
</gene>
<sequence length="122" mass="14007">MFETIDKARQIAVIGLDRIVDYLELLRIEIDIQRHDVSVRLLSLAASLFFVLMAGFFLGLAIIVTYWDSSYRIVAAWSVAGVYILLALFAFWRARQHLAAPPMFATLKQEMQDDIKMLKDLL</sequence>
<organism evidence="2 3">
    <name type="scientific">Undibacterium pigrum</name>
    <dbReference type="NCBI Taxonomy" id="401470"/>
    <lineage>
        <taxon>Bacteria</taxon>
        <taxon>Pseudomonadati</taxon>
        <taxon>Pseudomonadota</taxon>
        <taxon>Betaproteobacteria</taxon>
        <taxon>Burkholderiales</taxon>
        <taxon>Oxalobacteraceae</taxon>
        <taxon>Undibacterium</taxon>
    </lineage>
</organism>
<accession>A0A318J5B0</accession>
<dbReference type="EMBL" id="QJKB01000004">
    <property type="protein sequence ID" value="PXX43029.1"/>
    <property type="molecule type" value="Genomic_DNA"/>
</dbReference>